<name>A0ABT6TLU6_9BACL</name>
<gene>
    <name evidence="1" type="ORF">KB449_22895</name>
</gene>
<dbReference type="CDD" id="cd06974">
    <property type="entry name" value="TerD_like"/>
    <property type="match status" value="1"/>
</dbReference>
<dbReference type="RefSeq" id="WP_282910563.1">
    <property type="nucleotide sequence ID" value="NZ_JAGRPV010000001.1"/>
</dbReference>
<reference evidence="1" key="1">
    <citation type="submission" date="2023-04" db="EMBL/GenBank/DDBJ databases">
        <title>Comparative genomic analysis of Cohnella hashimotonis sp. nov., isolated from the International Space Station.</title>
        <authorList>
            <person name="Venkateswaran K."/>
            <person name="Simpson A."/>
        </authorList>
    </citation>
    <scope>NUCLEOTIDE SEQUENCE</scope>
    <source>
        <strain evidence="1">F6_2S_P_1</strain>
    </source>
</reference>
<evidence type="ECO:0000313" key="2">
    <source>
        <dbReference type="Proteomes" id="UP001161691"/>
    </source>
</evidence>
<proteinExistence type="predicted"/>
<evidence type="ECO:0000313" key="1">
    <source>
        <dbReference type="EMBL" id="MDI4647818.1"/>
    </source>
</evidence>
<protein>
    <submittedName>
        <fullName evidence="1">TerD family protein</fullName>
    </submittedName>
</protein>
<dbReference type="Gene3D" id="2.60.60.30">
    <property type="entry name" value="sav2460 like domains"/>
    <property type="match status" value="1"/>
</dbReference>
<accession>A0ABT6TLU6</accession>
<dbReference type="PANTHER" id="PTHR32097:SF18">
    <property type="entry name" value="RING-TYPE DOMAIN-CONTAINING PROTEIN"/>
    <property type="match status" value="1"/>
</dbReference>
<dbReference type="InterPro" id="IPR051324">
    <property type="entry name" value="Stress/Tellurium_Resist"/>
</dbReference>
<dbReference type="EMBL" id="JAGRPV010000001">
    <property type="protein sequence ID" value="MDI4647818.1"/>
    <property type="molecule type" value="Genomic_DNA"/>
</dbReference>
<dbReference type="PANTHER" id="PTHR32097">
    <property type="entry name" value="CAMP-BINDING PROTEIN 1-RELATED"/>
    <property type="match status" value="1"/>
</dbReference>
<dbReference type="Proteomes" id="UP001161691">
    <property type="component" value="Unassembled WGS sequence"/>
</dbReference>
<sequence length="700" mass="79368">MMNSIFLRRALKVVIESEPSDNPVSTAWLATAMKNIEALGYRFSPRLTREASLLSAEDFHVLYDGIVADLKVMVGAHVQYRPMYSGFPGQLMQEHDADLYLNAFYHYYTLELPHNEASDRMPLKDGRRELKVIDLGSRAEFHVLIGRIMSAKGSISETDKQDLDTAISCLENEALKETLPSTIPFKENAAFVVGSLLKHGKAEPALIGRYVKTATDVLRLAVAWSGGDTSLAEATRFRKFTRPERKLLLSLLEQSNSTTEDMLRHKQRWIRLGEILHPSEYKRRFPQCQEAFDILRNDKPFVTFNNSIELAFQSNQVWRLIDLLMQRPGEFARRLDQLARSTEHGEYVVLAFEEVINEIATPVLLQVKSHFANRPNPQKLRTFFPKGNVAKAFSIPYSLSDIPDAVCSAIVDACRQELVRRFSLLPPLGKTYIDQRLKTYLVPFSQRSASKSLRTIVRGSRVPIPEGDTIRFFTWWKEGLVDGQPTGRVDIDLSAVLYDHKWRYADHISYTNLRSSKYLVVHSGDIVSAPHGACEFIDLHIPTLVGKGVRYVVAAMQSFTLQPYCDLPECFVGWMIRRNPGSGEIFEPTTVVDKIDLAANTQVAIPVILDLAKRTVIWTDLSLTRHPDYYNNVEGNRQGMTLMGQAMTELRKPDLYDLFLLHAQARGELVESIEQAESVFAVNRGVSPYDIELIMDAYMG</sequence>
<dbReference type="InterPro" id="IPR003325">
    <property type="entry name" value="TerD"/>
</dbReference>
<keyword evidence="2" id="KW-1185">Reference proteome</keyword>
<comment type="caution">
    <text evidence="1">The sequence shown here is derived from an EMBL/GenBank/DDBJ whole genome shotgun (WGS) entry which is preliminary data.</text>
</comment>
<organism evidence="1 2">
    <name type="scientific">Cohnella hashimotonis</name>
    <dbReference type="NCBI Taxonomy" id="2826895"/>
    <lineage>
        <taxon>Bacteria</taxon>
        <taxon>Bacillati</taxon>
        <taxon>Bacillota</taxon>
        <taxon>Bacilli</taxon>
        <taxon>Bacillales</taxon>
        <taxon>Paenibacillaceae</taxon>
        <taxon>Cohnella</taxon>
    </lineage>
</organism>